<keyword evidence="20" id="KW-1185">Reference proteome</keyword>
<evidence type="ECO:0000256" key="6">
    <source>
        <dbReference type="ARBA" id="ARBA00022723"/>
    </source>
</evidence>
<feature type="domain" description="Copper amine oxidase N3-terminal" evidence="17">
    <location>
        <begin position="91"/>
        <end position="191"/>
    </location>
</feature>
<feature type="region of interest" description="Disordered" evidence="15">
    <location>
        <begin position="549"/>
        <end position="572"/>
    </location>
</feature>
<dbReference type="EC" id="1.4.3.-" evidence="14"/>
<dbReference type="InterPro" id="IPR054157">
    <property type="entry name" value="AGAO-like_N2"/>
</dbReference>
<sequence>MRHPLFDSLTSDEFRRVADVVRREAIAERPGFAAVYTDEPDKRLLREGHEIARRARVLLVDRASGTTHDVVVDLDADAVVSSSVITDGAAPVLLEEFDLAPDLIKQDPRYVEALALRGITDMDKVQIDPWGVGNMAVPGVLDYPVDGRRLAGSVSYYRDFPDDNGYAHPIEGVIAVVDLVALKVIDVHDFGVRPMNVEQANYTADANQPMRSDVAPLVITQPEGVGFKIDGRELTWQKWRFRINWHPLEGLVLHAVEYVDGDEYRSVLHRASLGEMVVPYGDPSKEHFWRSAFDAGEFGLGKLANSLRLGCDCLGEIVYLDAENAGENGEPTTIENAICIHEEDAGILWKHTDWMTGKVDVRRSRRLVVSFIATVGNYHYGFYWNFYQDASIQMEVKLLGIVQTRSVEEGETSAHGTRIAKNIVSSYHQHLFSFRLDTEIDGWQNTVVQNDAYGVPVGPDNPYGNAIGVKKTVIDRELTGDDHTNTQSSRSWQIMNTAKKNAWGNPVSYKFLPGWSSATMLAQDPSLIAKRAGFGTRNMWVTPYSPAEMRPSGDFPNQSRSGDGLPRWTAENRATDNTDVVLWHTLGVTHIPRAEDWPVMPTEVVGFHLLPVNFFDKNPALDVPASSSAHGGSTADDQPGEASCH</sequence>
<evidence type="ECO:0000256" key="11">
    <source>
        <dbReference type="ARBA" id="ARBA00048032"/>
    </source>
</evidence>
<dbReference type="GO" id="GO:0005507">
    <property type="term" value="F:copper ion binding"/>
    <property type="evidence" value="ECO:0007669"/>
    <property type="project" value="InterPro"/>
</dbReference>
<dbReference type="Pfam" id="PF01179">
    <property type="entry name" value="Cu_amine_oxid"/>
    <property type="match status" value="1"/>
</dbReference>
<organism evidence="19 20">
    <name type="scientific">Rhodococcoides fascians</name>
    <name type="common">Rhodococcus fascians</name>
    <dbReference type="NCBI Taxonomy" id="1828"/>
    <lineage>
        <taxon>Bacteria</taxon>
        <taxon>Bacillati</taxon>
        <taxon>Actinomycetota</taxon>
        <taxon>Actinomycetes</taxon>
        <taxon>Mycobacteriales</taxon>
        <taxon>Nocardiaceae</taxon>
        <taxon>Rhodococcoides</taxon>
    </lineage>
</organism>
<evidence type="ECO:0000256" key="12">
    <source>
        <dbReference type="PIRSR" id="PIRSR600269-50"/>
    </source>
</evidence>
<evidence type="ECO:0000259" key="16">
    <source>
        <dbReference type="Pfam" id="PF01179"/>
    </source>
</evidence>
<evidence type="ECO:0000259" key="18">
    <source>
        <dbReference type="Pfam" id="PF21994"/>
    </source>
</evidence>
<dbReference type="InterPro" id="IPR036460">
    <property type="entry name" value="Cu_amine_oxidase_C_sf"/>
</dbReference>
<dbReference type="EMBL" id="CP015220">
    <property type="protein sequence ID" value="AMY24180.1"/>
    <property type="molecule type" value="Genomic_DNA"/>
</dbReference>
<feature type="active site" description="Proton acceptor" evidence="12">
    <location>
        <position position="294"/>
    </location>
</feature>
<comment type="similarity">
    <text evidence="4 14">Belongs to the copper/topaquinone oxidase family.</text>
</comment>
<comment type="PTM">
    <text evidence="13 14">Topaquinone (TPQ) is generated by copper-dependent autoxidation of a specific tyrosyl residue.</text>
</comment>
<dbReference type="GO" id="GO:0008131">
    <property type="term" value="F:primary methylamine oxidase activity"/>
    <property type="evidence" value="ECO:0007669"/>
    <property type="project" value="UniProtKB-EC"/>
</dbReference>
<feature type="domain" description="AGAO-like N2" evidence="18">
    <location>
        <begin position="10"/>
        <end position="81"/>
    </location>
</feature>
<evidence type="ECO:0000256" key="13">
    <source>
        <dbReference type="PIRSR" id="PIRSR600269-51"/>
    </source>
</evidence>
<dbReference type="KEGG" id="rhs:A3Q41_02889"/>
<dbReference type="GO" id="GO:0048038">
    <property type="term" value="F:quinone binding"/>
    <property type="evidence" value="ECO:0007669"/>
    <property type="project" value="InterPro"/>
</dbReference>
<dbReference type="OrthoDB" id="9772590at2"/>
<feature type="region of interest" description="Disordered" evidence="15">
    <location>
        <begin position="624"/>
        <end position="645"/>
    </location>
</feature>
<dbReference type="SUPFAM" id="SSF54416">
    <property type="entry name" value="Amine oxidase N-terminal region"/>
    <property type="match status" value="2"/>
</dbReference>
<evidence type="ECO:0000256" key="8">
    <source>
        <dbReference type="ARBA" id="ARBA00023002"/>
    </source>
</evidence>
<evidence type="ECO:0000256" key="7">
    <source>
        <dbReference type="ARBA" id="ARBA00022772"/>
    </source>
</evidence>
<evidence type="ECO:0000313" key="19">
    <source>
        <dbReference type="EMBL" id="AMY24180.1"/>
    </source>
</evidence>
<dbReference type="NCBIfam" id="NF008559">
    <property type="entry name" value="PRK11504.1"/>
    <property type="match status" value="1"/>
</dbReference>
<comment type="cofactor">
    <cofactor evidence="3">
        <name>Zn(2+)</name>
        <dbReference type="ChEBI" id="CHEBI:29105"/>
    </cofactor>
</comment>
<evidence type="ECO:0000256" key="3">
    <source>
        <dbReference type="ARBA" id="ARBA00001947"/>
    </source>
</evidence>
<evidence type="ECO:0000256" key="14">
    <source>
        <dbReference type="RuleBase" id="RU000672"/>
    </source>
</evidence>
<dbReference type="PATRIC" id="fig|1653479.3.peg.2923"/>
<protein>
    <recommendedName>
        <fullName evidence="14">Amine oxidase</fullName>
        <ecNumber evidence="14">1.4.3.-</ecNumber>
    </recommendedName>
</protein>
<proteinExistence type="inferred from homology"/>
<dbReference type="PANTHER" id="PTHR10638">
    <property type="entry name" value="COPPER AMINE OXIDASE"/>
    <property type="match status" value="1"/>
</dbReference>
<dbReference type="Pfam" id="PF21994">
    <property type="entry name" value="AGAO-like_N2"/>
    <property type="match status" value="1"/>
</dbReference>
<feature type="domain" description="Copper amine oxidase catalytic" evidence="16">
    <location>
        <begin position="218"/>
        <end position="621"/>
    </location>
</feature>
<evidence type="ECO:0000259" key="17">
    <source>
        <dbReference type="Pfam" id="PF02728"/>
    </source>
</evidence>
<keyword evidence="7 12" id="KW-0801">TPQ</keyword>
<dbReference type="Gene3D" id="2.70.98.20">
    <property type="entry name" value="Copper amine oxidase, catalytic domain"/>
    <property type="match status" value="1"/>
</dbReference>
<keyword evidence="8 14" id="KW-0560">Oxidoreductase</keyword>
<dbReference type="Gene3D" id="3.10.450.40">
    <property type="match status" value="2"/>
</dbReference>
<evidence type="ECO:0000256" key="4">
    <source>
        <dbReference type="ARBA" id="ARBA00007983"/>
    </source>
</evidence>
<dbReference type="InterPro" id="IPR015802">
    <property type="entry name" value="Cu_amine_oxidase_N3"/>
</dbReference>
<evidence type="ECO:0000256" key="10">
    <source>
        <dbReference type="ARBA" id="ARBA00023211"/>
    </source>
</evidence>
<dbReference type="InterPro" id="IPR015798">
    <property type="entry name" value="Cu_amine_oxidase_C"/>
</dbReference>
<evidence type="ECO:0000256" key="15">
    <source>
        <dbReference type="SAM" id="MobiDB-lite"/>
    </source>
</evidence>
<comment type="catalytic activity">
    <reaction evidence="11">
        <text>a primary methyl amine + O2 + H2O = an aldehyde + H2O2 + NH4(+)</text>
        <dbReference type="Rhea" id="RHEA:16153"/>
        <dbReference type="ChEBI" id="CHEBI:15377"/>
        <dbReference type="ChEBI" id="CHEBI:15379"/>
        <dbReference type="ChEBI" id="CHEBI:16240"/>
        <dbReference type="ChEBI" id="CHEBI:17478"/>
        <dbReference type="ChEBI" id="CHEBI:28938"/>
        <dbReference type="ChEBI" id="CHEBI:228804"/>
        <dbReference type="EC" id="1.4.3.21"/>
    </reaction>
</comment>
<name>A0A143QMA6_RHOFA</name>
<feature type="active site" description="Schiff-base intermediate with substrate; via topaquinone" evidence="12">
    <location>
        <position position="378"/>
    </location>
</feature>
<dbReference type="SUPFAM" id="SSF49998">
    <property type="entry name" value="Amine oxidase catalytic domain"/>
    <property type="match status" value="1"/>
</dbReference>
<dbReference type="Proteomes" id="UP000076038">
    <property type="component" value="Chromosome"/>
</dbReference>
<gene>
    <name evidence="19" type="primary">maoII_2</name>
    <name evidence="19" type="ORF">A3Q41_02889</name>
</gene>
<dbReference type="InterPro" id="IPR000269">
    <property type="entry name" value="Cu_amine_oxidase"/>
</dbReference>
<dbReference type="GO" id="GO:0009308">
    <property type="term" value="P:amine metabolic process"/>
    <property type="evidence" value="ECO:0007669"/>
    <property type="project" value="UniProtKB-UniRule"/>
</dbReference>
<dbReference type="InterPro" id="IPR016182">
    <property type="entry name" value="Cu_amine_oxidase_N-reg"/>
</dbReference>
<dbReference type="Pfam" id="PF02728">
    <property type="entry name" value="Cu_amine_oxidN3"/>
    <property type="match status" value="1"/>
</dbReference>
<keyword evidence="6 14" id="KW-0479">Metal-binding</keyword>
<comment type="subunit">
    <text evidence="5">Homodimer.</text>
</comment>
<evidence type="ECO:0000256" key="1">
    <source>
        <dbReference type="ARBA" id="ARBA00001935"/>
    </source>
</evidence>
<evidence type="ECO:0000313" key="20">
    <source>
        <dbReference type="Proteomes" id="UP000076038"/>
    </source>
</evidence>
<keyword evidence="10" id="KW-0464">Manganese</keyword>
<keyword evidence="9 14" id="KW-0186">Copper</keyword>
<dbReference type="InterPro" id="IPR049947">
    <property type="entry name" value="Cu_Am_Ox_Cu-bd"/>
</dbReference>
<dbReference type="RefSeq" id="WP_157889881.1">
    <property type="nucleotide sequence ID" value="NZ_CP015220.1"/>
</dbReference>
<comment type="cofactor">
    <cofactor evidence="1">
        <name>Cu cation</name>
        <dbReference type="ChEBI" id="CHEBI:23378"/>
    </cofactor>
</comment>
<comment type="cofactor">
    <cofactor evidence="2">
        <name>Mn(2+)</name>
        <dbReference type="ChEBI" id="CHEBI:29035"/>
    </cofactor>
</comment>
<dbReference type="PANTHER" id="PTHR10638:SF86">
    <property type="entry name" value="COPPER AMINE OXIDASE 1-RELATED"/>
    <property type="match status" value="1"/>
</dbReference>
<evidence type="ECO:0000256" key="2">
    <source>
        <dbReference type="ARBA" id="ARBA00001936"/>
    </source>
</evidence>
<comment type="cofactor">
    <cofactor evidence="14">
        <name>Cu cation</name>
        <dbReference type="ChEBI" id="CHEBI:23378"/>
    </cofactor>
    <text evidence="14">Contains 1 topaquinone per subunit.</text>
</comment>
<dbReference type="AlphaFoldDB" id="A0A143QMA6"/>
<dbReference type="PROSITE" id="PS01165">
    <property type="entry name" value="COPPER_AMINE_OXID_2"/>
    <property type="match status" value="1"/>
</dbReference>
<feature type="modified residue" description="2',4',5'-topaquinone" evidence="13">
    <location>
        <position position="378"/>
    </location>
</feature>
<accession>A0A143QMA6</accession>
<evidence type="ECO:0000256" key="9">
    <source>
        <dbReference type="ARBA" id="ARBA00023008"/>
    </source>
</evidence>
<evidence type="ECO:0000256" key="5">
    <source>
        <dbReference type="ARBA" id="ARBA00011738"/>
    </source>
</evidence>
<reference evidence="20" key="2">
    <citation type="submission" date="2016-04" db="EMBL/GenBank/DDBJ databases">
        <title>Complete Genome and Plasmid Sequences for Rhodococcus fascians D188 and Draft Sequences for Rhodococcus spp. Isolates PBTS 1 and PBTS 2.</title>
        <authorList>
            <person name="Stamer R."/>
            <person name="Vereecke D."/>
            <person name="Zhang Y."/>
            <person name="Schilkey F."/>
            <person name="Devitt N."/>
            <person name="Randall J."/>
        </authorList>
    </citation>
    <scope>NUCLEOTIDE SEQUENCE [LARGE SCALE GENOMIC DNA]</scope>
    <source>
        <strain evidence="20">PBTS2</strain>
    </source>
</reference>
<reference evidence="19 20" key="1">
    <citation type="journal article" date="2016" name="Genome Announc.">
        <title>Complete Genome and Plasmid Sequences for Rhodococcus fascians D188 and Draft Sequences for Rhodococcus Isolates PBTS 1 and PBTS 2.</title>
        <authorList>
            <person name="Stamler R.A."/>
            <person name="Vereecke D."/>
            <person name="Zhang Y."/>
            <person name="Schilkey F."/>
            <person name="Devitt N."/>
            <person name="Randall J.J."/>
        </authorList>
    </citation>
    <scope>NUCLEOTIDE SEQUENCE [LARGE SCALE GENOMIC DNA]</scope>
    <source>
        <strain evidence="19 20">PBTS2</strain>
    </source>
</reference>